<keyword evidence="1" id="KW-0732">Signal</keyword>
<name>A0AA95SC72_9BACI</name>
<dbReference type="InterPro" id="IPR002816">
    <property type="entry name" value="TraB/PrgY/GumN_fam"/>
</dbReference>
<evidence type="ECO:0000256" key="1">
    <source>
        <dbReference type="SAM" id="SignalP"/>
    </source>
</evidence>
<reference evidence="2" key="1">
    <citation type="submission" date="2023-05" db="EMBL/GenBank/DDBJ databases">
        <title>Comparative genomics of Bacillaceae isolates and their secondary metabolite potential.</title>
        <authorList>
            <person name="Song L."/>
            <person name="Nielsen L.J."/>
            <person name="Mohite O."/>
            <person name="Xu X."/>
            <person name="Weber T."/>
            <person name="Kovacs A.T."/>
        </authorList>
    </citation>
    <scope>NUCLEOTIDE SEQUENCE</scope>
    <source>
        <strain evidence="2">XLM17</strain>
    </source>
</reference>
<dbReference type="Pfam" id="PF01963">
    <property type="entry name" value="TraB_PrgY_gumN"/>
    <property type="match status" value="1"/>
</dbReference>
<proteinExistence type="predicted"/>
<dbReference type="AlphaFoldDB" id="A0AA95SC72"/>
<dbReference type="EMBL" id="CP126114">
    <property type="protein sequence ID" value="WHY87389.1"/>
    <property type="molecule type" value="Genomic_DNA"/>
</dbReference>
<organism evidence="2 3">
    <name type="scientific">Neobacillus novalis</name>
    <dbReference type="NCBI Taxonomy" id="220687"/>
    <lineage>
        <taxon>Bacteria</taxon>
        <taxon>Bacillati</taxon>
        <taxon>Bacillota</taxon>
        <taxon>Bacilli</taxon>
        <taxon>Bacillales</taxon>
        <taxon>Bacillaceae</taxon>
        <taxon>Neobacillus</taxon>
    </lineage>
</organism>
<dbReference type="Proteomes" id="UP001178288">
    <property type="component" value="Chromosome"/>
</dbReference>
<feature type="chain" id="PRO_5041737069" evidence="1">
    <location>
        <begin position="25"/>
        <end position="296"/>
    </location>
</feature>
<dbReference type="CDD" id="cd14789">
    <property type="entry name" value="Tiki"/>
    <property type="match status" value="1"/>
</dbReference>
<sequence>MKHLFSRKVPIFLCLLLTSCSTTAASQTRNEAEIDVKWPIYKIEKNNHYMYLFGTIHIGKKEMYPFPKKIEQALNESKFLVTETDAIDLMNGDYQDMCFLKEDKSLSDYLSTDAQEYLEKRAKEYGLDYHSLQQYRLWYVMSLFLDAGTDDLTSDYGVDQKIMELADSYHLINKFLETPKYQIEAMQKVYSENEAEKVIKQIPSLTESKKQLAQLFTDYIQGKLVDIEEQLADEFDKKQNKILVEDRNKIWVEKFESYIRSGEIYFVAVGYGHLEGENGVLAYFRENGYEVKKLIN</sequence>
<accession>A0AA95SC72</accession>
<dbReference type="RefSeq" id="WP_066083520.1">
    <property type="nucleotide sequence ID" value="NZ_CP126114.1"/>
</dbReference>
<dbReference type="InterPro" id="IPR047111">
    <property type="entry name" value="YbaP-like"/>
</dbReference>
<feature type="signal peptide" evidence="1">
    <location>
        <begin position="1"/>
        <end position="24"/>
    </location>
</feature>
<dbReference type="PANTHER" id="PTHR40590:SF1">
    <property type="entry name" value="CYTOPLASMIC PROTEIN"/>
    <property type="match status" value="1"/>
</dbReference>
<dbReference type="PROSITE" id="PS51257">
    <property type="entry name" value="PROKAR_LIPOPROTEIN"/>
    <property type="match status" value="1"/>
</dbReference>
<gene>
    <name evidence="2" type="ORF">QNH39_05910</name>
</gene>
<keyword evidence="3" id="KW-1185">Reference proteome</keyword>
<evidence type="ECO:0000313" key="3">
    <source>
        <dbReference type="Proteomes" id="UP001178288"/>
    </source>
</evidence>
<dbReference type="PANTHER" id="PTHR40590">
    <property type="entry name" value="CYTOPLASMIC PROTEIN-RELATED"/>
    <property type="match status" value="1"/>
</dbReference>
<dbReference type="KEGG" id="nnv:QNH39_05910"/>
<protein>
    <submittedName>
        <fullName evidence="2">TraB/GumN family protein</fullName>
    </submittedName>
</protein>
<evidence type="ECO:0000313" key="2">
    <source>
        <dbReference type="EMBL" id="WHY87389.1"/>
    </source>
</evidence>